<dbReference type="Gene3D" id="3.40.630.30">
    <property type="match status" value="1"/>
</dbReference>
<evidence type="ECO:0000313" key="3">
    <source>
        <dbReference type="Proteomes" id="UP000053235"/>
    </source>
</evidence>
<evidence type="ECO:0000313" key="2">
    <source>
        <dbReference type="EMBL" id="CTQ70067.1"/>
    </source>
</evidence>
<dbReference type="STRING" id="388408.LAX5112_02341"/>
<sequence length="153" mass="17062">MSRTWQVLLGSPVNRRDVLGIVRKCREETGRTFNKHYESAISRFLVDASAGRIYLIDVRGVPAGFASVSFQQSVSWGGRLAVLEELQLLKAYEGQGLAQRVLRAIIGDLENFGPDVVVAYVREHDPLAAVYEIEGFSRTALIRYSDQESEETG</sequence>
<dbReference type="InterPro" id="IPR000182">
    <property type="entry name" value="GNAT_dom"/>
</dbReference>
<dbReference type="Pfam" id="PF00583">
    <property type="entry name" value="Acetyltransf_1"/>
    <property type="match status" value="1"/>
</dbReference>
<name>A0A0M7A628_9HYPH</name>
<accession>A0A0M7A628</accession>
<dbReference type="EMBL" id="CXWD01000008">
    <property type="protein sequence ID" value="CTQ70067.1"/>
    <property type="molecule type" value="Genomic_DNA"/>
</dbReference>
<reference evidence="3" key="1">
    <citation type="submission" date="2015-07" db="EMBL/GenBank/DDBJ databases">
        <authorList>
            <person name="Rodrigo-Torres Lidia"/>
            <person name="Arahal R.David."/>
        </authorList>
    </citation>
    <scope>NUCLEOTIDE SEQUENCE [LARGE SCALE GENOMIC DNA]</scope>
    <source>
        <strain evidence="3">CECT 5112</strain>
    </source>
</reference>
<dbReference type="RefSeq" id="WP_186009071.1">
    <property type="nucleotide sequence ID" value="NZ_CXWD01000008.1"/>
</dbReference>
<keyword evidence="3" id="KW-1185">Reference proteome</keyword>
<dbReference type="SUPFAM" id="SSF55729">
    <property type="entry name" value="Acyl-CoA N-acyltransferases (Nat)"/>
    <property type="match status" value="1"/>
</dbReference>
<dbReference type="GO" id="GO:0016747">
    <property type="term" value="F:acyltransferase activity, transferring groups other than amino-acyl groups"/>
    <property type="evidence" value="ECO:0007669"/>
    <property type="project" value="InterPro"/>
</dbReference>
<gene>
    <name evidence="2" type="ORF">LAX5112_02341</name>
</gene>
<protein>
    <recommendedName>
        <fullName evidence="1">N-acetyltransferase domain-containing protein</fullName>
    </recommendedName>
</protein>
<proteinExistence type="predicted"/>
<dbReference type="Proteomes" id="UP000053235">
    <property type="component" value="Unassembled WGS sequence"/>
</dbReference>
<dbReference type="PROSITE" id="PS51186">
    <property type="entry name" value="GNAT"/>
    <property type="match status" value="1"/>
</dbReference>
<feature type="domain" description="N-acetyltransferase" evidence="1">
    <location>
        <begin position="8"/>
        <end position="153"/>
    </location>
</feature>
<organism evidence="2 3">
    <name type="scientific">Roseibium alexandrii</name>
    <dbReference type="NCBI Taxonomy" id="388408"/>
    <lineage>
        <taxon>Bacteria</taxon>
        <taxon>Pseudomonadati</taxon>
        <taxon>Pseudomonadota</taxon>
        <taxon>Alphaproteobacteria</taxon>
        <taxon>Hyphomicrobiales</taxon>
        <taxon>Stappiaceae</taxon>
        <taxon>Roseibium</taxon>
    </lineage>
</organism>
<dbReference type="AlphaFoldDB" id="A0A0M7A628"/>
<dbReference type="InterPro" id="IPR016181">
    <property type="entry name" value="Acyl_CoA_acyltransferase"/>
</dbReference>
<evidence type="ECO:0000259" key="1">
    <source>
        <dbReference type="PROSITE" id="PS51186"/>
    </source>
</evidence>